<name>A0A345L6P4_9CAUD</name>
<protein>
    <submittedName>
        <fullName evidence="2">Putative terminase small subunit protein</fullName>
    </submittedName>
</protein>
<sequence length="159" mass="17882">MATANKGMSHMEYNNKRHPKAIKKIALLGLSQEESAPYLGISLDTFKQWMKKYPEARAAWLEGAKAVDGEVANALLKSALGYNYTKQITKTKDSENDGESLEETTEEMHQPGNVQAQMFWLANRQRATWKMKHSDDEDEKNATAGGPVTMNFIRMPSKS</sequence>
<reference evidence="3" key="1">
    <citation type="submission" date="2018-06" db="EMBL/GenBank/DDBJ databases">
        <title>Complete genome of Serratia marcescens Siphophage Scapp.</title>
        <authorList>
            <person name="Koehler B.T."/>
            <person name="Bonasera R."/>
            <person name="Liu M."/>
            <person name="Kongari R."/>
        </authorList>
    </citation>
    <scope>NUCLEOTIDE SEQUENCE [LARGE SCALE GENOMIC DNA]</scope>
</reference>
<proteinExistence type="predicted"/>
<feature type="compositionally biased region" description="Acidic residues" evidence="1">
    <location>
        <begin position="96"/>
        <end position="105"/>
    </location>
</feature>
<feature type="region of interest" description="Disordered" evidence="1">
    <location>
        <begin position="90"/>
        <end position="109"/>
    </location>
</feature>
<feature type="region of interest" description="Disordered" evidence="1">
    <location>
        <begin position="130"/>
        <end position="159"/>
    </location>
</feature>
<organism evidence="2 3">
    <name type="scientific">Serratia phage Scapp</name>
    <dbReference type="NCBI Taxonomy" id="2282409"/>
    <lineage>
        <taxon>Viruses</taxon>
        <taxon>Duplodnaviria</taxon>
        <taxon>Heunggongvirae</taxon>
        <taxon>Uroviricota</taxon>
        <taxon>Caudoviricetes</taxon>
        <taxon>Scappvirus</taxon>
        <taxon>Scappvirus scapp</taxon>
    </lineage>
</organism>
<evidence type="ECO:0000313" key="3">
    <source>
        <dbReference type="Proteomes" id="UP000260583"/>
    </source>
</evidence>
<evidence type="ECO:0000313" key="2">
    <source>
        <dbReference type="EMBL" id="AXH50946.1"/>
    </source>
</evidence>
<keyword evidence="3" id="KW-1185">Reference proteome</keyword>
<gene>
    <name evidence="2" type="ORF">CPT_Scapp_017</name>
</gene>
<evidence type="ECO:0000256" key="1">
    <source>
        <dbReference type="SAM" id="MobiDB-lite"/>
    </source>
</evidence>
<dbReference type="Proteomes" id="UP000260583">
    <property type="component" value="Segment"/>
</dbReference>
<dbReference type="EMBL" id="MH553517">
    <property type="protein sequence ID" value="AXH50946.1"/>
    <property type="molecule type" value="Genomic_DNA"/>
</dbReference>
<accession>A0A345L6P4</accession>